<accession>A0A9P4I4L5</accession>
<feature type="domain" description="Apoptosis-antagonizing transcription factor C-terminal" evidence="4">
    <location>
        <begin position="383"/>
        <end position="471"/>
    </location>
</feature>
<organism evidence="6 7">
    <name type="scientific">Saccharata proteae CBS 121410</name>
    <dbReference type="NCBI Taxonomy" id="1314787"/>
    <lineage>
        <taxon>Eukaryota</taxon>
        <taxon>Fungi</taxon>
        <taxon>Dikarya</taxon>
        <taxon>Ascomycota</taxon>
        <taxon>Pezizomycotina</taxon>
        <taxon>Dothideomycetes</taxon>
        <taxon>Dothideomycetes incertae sedis</taxon>
        <taxon>Botryosphaeriales</taxon>
        <taxon>Saccharataceae</taxon>
        <taxon>Saccharata</taxon>
    </lineage>
</organism>
<dbReference type="InterPro" id="IPR039223">
    <property type="entry name" value="AATF/Bfr2"/>
</dbReference>
<feature type="compositionally biased region" description="Acidic residues" evidence="3">
    <location>
        <begin position="115"/>
        <end position="162"/>
    </location>
</feature>
<feature type="region of interest" description="Disordered" evidence="3">
    <location>
        <begin position="478"/>
        <end position="509"/>
    </location>
</feature>
<proteinExistence type="inferred from homology"/>
<comment type="caution">
    <text evidence="6">The sequence shown here is derived from an EMBL/GenBank/DDBJ whole genome shotgun (WGS) entry which is preliminary data.</text>
</comment>
<keyword evidence="7" id="KW-1185">Reference proteome</keyword>
<dbReference type="PANTHER" id="PTHR15565">
    <property type="entry name" value="AATF PROTEIN APOPTOSIS ANTAGONIZING TRANSCRIPTION FACTOR"/>
    <property type="match status" value="1"/>
</dbReference>
<evidence type="ECO:0000256" key="2">
    <source>
        <dbReference type="ARBA" id="ARBA00013850"/>
    </source>
</evidence>
<evidence type="ECO:0000313" key="6">
    <source>
        <dbReference type="EMBL" id="KAF2091711.1"/>
    </source>
</evidence>
<name>A0A9P4I4L5_9PEZI</name>
<dbReference type="AlphaFoldDB" id="A0A9P4I4L5"/>
<protein>
    <recommendedName>
        <fullName evidence="2">Protein BFR2</fullName>
    </recommendedName>
</protein>
<dbReference type="EMBL" id="ML978711">
    <property type="protein sequence ID" value="KAF2091711.1"/>
    <property type="molecule type" value="Genomic_DNA"/>
</dbReference>
<feature type="compositionally biased region" description="Acidic residues" evidence="3">
    <location>
        <begin position="26"/>
        <end position="42"/>
    </location>
</feature>
<feature type="compositionally biased region" description="Basic and acidic residues" evidence="3">
    <location>
        <begin position="49"/>
        <end position="58"/>
    </location>
</feature>
<evidence type="ECO:0000259" key="4">
    <source>
        <dbReference type="Pfam" id="PF08164"/>
    </source>
</evidence>
<dbReference type="InterPro" id="IPR025160">
    <property type="entry name" value="AATF"/>
</dbReference>
<evidence type="ECO:0000256" key="3">
    <source>
        <dbReference type="SAM" id="MobiDB-lite"/>
    </source>
</evidence>
<evidence type="ECO:0000313" key="7">
    <source>
        <dbReference type="Proteomes" id="UP000799776"/>
    </source>
</evidence>
<dbReference type="Proteomes" id="UP000799776">
    <property type="component" value="Unassembled WGS sequence"/>
</dbReference>
<feature type="compositionally biased region" description="Acidic residues" evidence="3">
    <location>
        <begin position="479"/>
        <end position="500"/>
    </location>
</feature>
<dbReference type="Pfam" id="PF13339">
    <property type="entry name" value="AATF-Che1"/>
    <property type="match status" value="1"/>
</dbReference>
<feature type="domain" description="AATF leucine zipper-containing" evidence="5">
    <location>
        <begin position="194"/>
        <end position="315"/>
    </location>
</feature>
<feature type="region of interest" description="Disordered" evidence="3">
    <location>
        <begin position="1"/>
        <end position="175"/>
    </location>
</feature>
<sequence length="509" mass="56128">MAKEKRTKTLAEQLADLDEPAPKDFDPEEPDNYNSDSDESDAEAATGNEGREHYENVGKSKLRKRNVVPLGPQYEGSRVSRDAVEDDDSDDPFAKGFASGSDDDEESDAEARPDGEDDDDSEEGSGFSDEQDEMDGADSEEEDDGTSATDLSDEDEDMDDAEPSTAVDRDELRKIMAEEQKTVAATISEAAKADAEKGRAVRAQRKTFDSLLNTRIRLQKALIATNSMAAATKEESPSNDSIEDPIRAAETAASNLWNSLNDLRESLHTARTGEKRKRIEFNANASSDAIWNHMQTYEKETLPHRQVVLEKWSAKARGAPSIQPSNRLNNAASQQTIVDVLNAQLADPERLVKRTRMPRSCAPVQANAKVPESADVFDDADFYGLLLKELLEQRSQDVATGGNAALGGMAFNVPHWQAAREAKTKRQVDTRASKGRKLRYTVHEKLQNFMAPEDRGSWGERQIDELFGSLFGRRMGLGEADEEGADAEAGAEEDEEEDLGEQGLMLFRS</sequence>
<gene>
    <name evidence="6" type="ORF">K490DRAFT_61142</name>
</gene>
<dbReference type="InterPro" id="IPR012617">
    <property type="entry name" value="AATF_C"/>
</dbReference>
<dbReference type="GO" id="GO:0000462">
    <property type="term" value="P:maturation of SSU-rRNA from tricistronic rRNA transcript (SSU-rRNA, 5.8S rRNA, LSU-rRNA)"/>
    <property type="evidence" value="ECO:0007669"/>
    <property type="project" value="TreeGrafter"/>
</dbReference>
<evidence type="ECO:0000259" key="5">
    <source>
        <dbReference type="Pfam" id="PF13339"/>
    </source>
</evidence>
<dbReference type="PANTHER" id="PTHR15565:SF0">
    <property type="entry name" value="PROTEIN AATF"/>
    <property type="match status" value="1"/>
</dbReference>
<comment type="similarity">
    <text evidence="1">Belongs to the AATF family.</text>
</comment>
<dbReference type="GO" id="GO:0005730">
    <property type="term" value="C:nucleolus"/>
    <property type="evidence" value="ECO:0007669"/>
    <property type="project" value="TreeGrafter"/>
</dbReference>
<reference evidence="6" key="1">
    <citation type="journal article" date="2020" name="Stud. Mycol.">
        <title>101 Dothideomycetes genomes: a test case for predicting lifestyles and emergence of pathogens.</title>
        <authorList>
            <person name="Haridas S."/>
            <person name="Albert R."/>
            <person name="Binder M."/>
            <person name="Bloem J."/>
            <person name="Labutti K."/>
            <person name="Salamov A."/>
            <person name="Andreopoulos B."/>
            <person name="Baker S."/>
            <person name="Barry K."/>
            <person name="Bills G."/>
            <person name="Bluhm B."/>
            <person name="Cannon C."/>
            <person name="Castanera R."/>
            <person name="Culley D."/>
            <person name="Daum C."/>
            <person name="Ezra D."/>
            <person name="Gonzalez J."/>
            <person name="Henrissat B."/>
            <person name="Kuo A."/>
            <person name="Liang C."/>
            <person name="Lipzen A."/>
            <person name="Lutzoni F."/>
            <person name="Magnuson J."/>
            <person name="Mondo S."/>
            <person name="Nolan M."/>
            <person name="Ohm R."/>
            <person name="Pangilinan J."/>
            <person name="Park H.-J."/>
            <person name="Ramirez L."/>
            <person name="Alfaro M."/>
            <person name="Sun H."/>
            <person name="Tritt A."/>
            <person name="Yoshinaga Y."/>
            <person name="Zwiers L.-H."/>
            <person name="Turgeon B."/>
            <person name="Goodwin S."/>
            <person name="Spatafora J."/>
            <person name="Crous P."/>
            <person name="Grigoriev I."/>
        </authorList>
    </citation>
    <scope>NUCLEOTIDE SEQUENCE</scope>
    <source>
        <strain evidence="6">CBS 121410</strain>
    </source>
</reference>
<dbReference type="Pfam" id="PF08164">
    <property type="entry name" value="TRAUB"/>
    <property type="match status" value="1"/>
</dbReference>
<evidence type="ECO:0000256" key="1">
    <source>
        <dbReference type="ARBA" id="ARBA00008966"/>
    </source>
</evidence>
<dbReference type="OrthoDB" id="5783963at2759"/>